<dbReference type="InterPro" id="IPR020568">
    <property type="entry name" value="Ribosomal_Su5_D2-typ_SF"/>
</dbReference>
<keyword evidence="4" id="KW-0067">ATP-binding</keyword>
<evidence type="ECO:0000256" key="4">
    <source>
        <dbReference type="ARBA" id="ARBA00022840"/>
    </source>
</evidence>
<evidence type="ECO:0000256" key="5">
    <source>
        <dbReference type="NCBIfam" id="TIGR00154"/>
    </source>
</evidence>
<dbReference type="EMBL" id="CP015578">
    <property type="protein sequence ID" value="ARQ97568.1"/>
    <property type="molecule type" value="Genomic_DNA"/>
</dbReference>
<organism evidence="7 8">
    <name type="scientific">Campylobacter lanienae NCTC 13004</name>
    <dbReference type="NCBI Taxonomy" id="1031753"/>
    <lineage>
        <taxon>Bacteria</taxon>
        <taxon>Pseudomonadati</taxon>
        <taxon>Campylobacterota</taxon>
        <taxon>Epsilonproteobacteria</taxon>
        <taxon>Campylobacterales</taxon>
        <taxon>Campylobacteraceae</taxon>
        <taxon>Campylobacter</taxon>
    </lineage>
</organism>
<dbReference type="KEGG" id="clx:CLAN_0822"/>
<dbReference type="EC" id="2.7.1.148" evidence="5"/>
<keyword evidence="3 7" id="KW-0418">Kinase</keyword>
<name>A0A1X9SMY5_9BACT</name>
<dbReference type="GO" id="GO:0005524">
    <property type="term" value="F:ATP binding"/>
    <property type="evidence" value="ECO:0007669"/>
    <property type="project" value="UniProtKB-KW"/>
</dbReference>
<dbReference type="InterPro" id="IPR006204">
    <property type="entry name" value="GHMP_kinase_N_dom"/>
</dbReference>
<dbReference type="GO" id="GO:0050515">
    <property type="term" value="F:4-(cytidine 5'-diphospho)-2-C-methyl-D-erythritol kinase activity"/>
    <property type="evidence" value="ECO:0007669"/>
    <property type="project" value="UniProtKB-UniRule"/>
</dbReference>
<keyword evidence="2" id="KW-0547">Nucleotide-binding</keyword>
<dbReference type="Proteomes" id="UP000202031">
    <property type="component" value="Chromosome"/>
</dbReference>
<keyword evidence="1 7" id="KW-0808">Transferase</keyword>
<protein>
    <recommendedName>
        <fullName evidence="5">4-(cytidine 5'-diphospho)-2-C-methyl-D-erythritol kinase</fullName>
        <ecNumber evidence="5">2.7.1.148</ecNumber>
    </recommendedName>
</protein>
<dbReference type="PANTHER" id="PTHR43527:SF2">
    <property type="entry name" value="4-DIPHOSPHOCYTIDYL-2-C-METHYL-D-ERYTHRITOL KINASE, CHLOROPLASTIC"/>
    <property type="match status" value="1"/>
</dbReference>
<evidence type="ECO:0000313" key="8">
    <source>
        <dbReference type="Proteomes" id="UP000202031"/>
    </source>
</evidence>
<dbReference type="Gene3D" id="3.30.230.10">
    <property type="match status" value="1"/>
</dbReference>
<dbReference type="AlphaFoldDB" id="A0A1X9SMY5"/>
<evidence type="ECO:0000259" key="6">
    <source>
        <dbReference type="Pfam" id="PF00288"/>
    </source>
</evidence>
<dbReference type="Pfam" id="PF00288">
    <property type="entry name" value="GHMP_kinases_N"/>
    <property type="match status" value="1"/>
</dbReference>
<reference evidence="8" key="2">
    <citation type="journal article" date="2017" name="Genome Biol. Evol.">
        <title>Comparative genomic analysis identifies a Campylobacter clade deficient in selenium metabolism.</title>
        <authorList>
            <person name="Miller W.G."/>
            <person name="Yee E."/>
            <person name="Lopes B.S."/>
            <person name="Chapman M.H."/>
            <person name="Huynh S."/>
            <person name="Bono J.L."/>
            <person name="Parker C.T."/>
            <person name="Strachan N.J.C."/>
            <person name="Forbes K.J."/>
        </authorList>
    </citation>
    <scope>NUCLEOTIDE SEQUENCE [LARGE SCALE GENOMIC DNA]</scope>
    <source>
        <strain evidence="8">NCTC 13004</strain>
    </source>
</reference>
<dbReference type="SUPFAM" id="SSF54211">
    <property type="entry name" value="Ribosomal protein S5 domain 2-like"/>
    <property type="match status" value="1"/>
</dbReference>
<dbReference type="GeneID" id="46921295"/>
<dbReference type="PIRSF" id="PIRSF010376">
    <property type="entry name" value="IspE"/>
    <property type="match status" value="1"/>
</dbReference>
<dbReference type="InterPro" id="IPR014721">
    <property type="entry name" value="Ribsml_uS5_D2-typ_fold_subgr"/>
</dbReference>
<evidence type="ECO:0000256" key="2">
    <source>
        <dbReference type="ARBA" id="ARBA00022741"/>
    </source>
</evidence>
<evidence type="ECO:0000313" key="7">
    <source>
        <dbReference type="EMBL" id="ARQ97568.1"/>
    </source>
</evidence>
<gene>
    <name evidence="7" type="primary">ispE</name>
    <name evidence="7" type="ORF">CLAN_0822</name>
</gene>
<dbReference type="RefSeq" id="WP_100590665.1">
    <property type="nucleotide sequence ID" value="NZ_CP015578.1"/>
</dbReference>
<dbReference type="NCBIfam" id="TIGR00154">
    <property type="entry name" value="ispE"/>
    <property type="match status" value="1"/>
</dbReference>
<dbReference type="PANTHER" id="PTHR43527">
    <property type="entry name" value="4-DIPHOSPHOCYTIDYL-2-C-METHYL-D-ERYTHRITOL KINASE, CHLOROPLASTIC"/>
    <property type="match status" value="1"/>
</dbReference>
<proteinExistence type="predicted"/>
<dbReference type="NCBIfam" id="NF003216">
    <property type="entry name" value="PRK04181.1"/>
    <property type="match status" value="1"/>
</dbReference>
<reference evidence="8" key="1">
    <citation type="journal article" date="2017" name="Genome Biol. Evol.">
        <title>Comparative Genomic Analysis Identifies a Campylobacter Clade Deficient in Selenium Metabolism.</title>
        <authorList>
            <person name="Miller W.G."/>
            <person name="Yee E."/>
            <person name="Lopes B.S."/>
            <person name="Chapman M.H."/>
            <person name="Huynh S."/>
            <person name="Bono J.L."/>
            <person name="Parker C.T."/>
            <person name="Strachan N.J.C."/>
            <person name="Forbes K.J."/>
        </authorList>
    </citation>
    <scope>NUCLEOTIDE SEQUENCE [LARGE SCALE GENOMIC DNA]</scope>
    <source>
        <strain evidence="8">NCTC 13004</strain>
    </source>
</reference>
<accession>A0A1X9SMY5</accession>
<evidence type="ECO:0000256" key="3">
    <source>
        <dbReference type="ARBA" id="ARBA00022777"/>
    </source>
</evidence>
<evidence type="ECO:0000256" key="1">
    <source>
        <dbReference type="ARBA" id="ARBA00022679"/>
    </source>
</evidence>
<dbReference type="InterPro" id="IPR004424">
    <property type="entry name" value="IspE"/>
</dbReference>
<feature type="domain" description="GHMP kinase N-terminal" evidence="6">
    <location>
        <begin position="73"/>
        <end position="139"/>
    </location>
</feature>
<sequence length="246" mass="27528">MKSFAKLNIFLKIVGFRGQYHELKSRFILYKELYDEIDLVSRISDGLIIDNPFSDNIIFKAYSQISNLGFANELDEYFKANQVKLTKNIPIGGGLGGGSSNAAAFLHLVNERLNLNISNDKLIKIAHNIGADVAFFLSGFDAANVSGIGEIVEPFDDEIPNLELITSPIFCSTPKVFAQYRAEFKEFDMDLANRLWGLKSSEILNNYKNSDLNDLLKPCQTLYSELKISDNEFLSGSGSSKFKLKI</sequence>
<dbReference type="GO" id="GO:0016114">
    <property type="term" value="P:terpenoid biosynthetic process"/>
    <property type="evidence" value="ECO:0007669"/>
    <property type="project" value="UniProtKB-UniRule"/>
</dbReference>